<dbReference type="SUPFAM" id="SSF48065">
    <property type="entry name" value="DBL homology domain (DH-domain)"/>
    <property type="match status" value="1"/>
</dbReference>
<protein>
    <recommendedName>
        <fullName evidence="2">DH domain-containing protein</fullName>
    </recommendedName>
</protein>
<dbReference type="InterPro" id="IPR035899">
    <property type="entry name" value="DBL_dom_sf"/>
</dbReference>
<dbReference type="EMBL" id="GEDC01010858">
    <property type="protein sequence ID" value="JAS26440.1"/>
    <property type="molecule type" value="Transcribed_RNA"/>
</dbReference>
<accession>A0A1B6DLE6</accession>
<dbReference type="PROSITE" id="PS50010">
    <property type="entry name" value="DH_2"/>
    <property type="match status" value="1"/>
</dbReference>
<feature type="domain" description="DH" evidence="2">
    <location>
        <begin position="481"/>
        <end position="665"/>
    </location>
</feature>
<dbReference type="PANTHER" id="PTHR12845">
    <property type="entry name" value="GUANINE NUCLEOTIDE EXCHANGE FACTOR"/>
    <property type="match status" value="1"/>
</dbReference>
<dbReference type="Gene3D" id="1.20.900.10">
    <property type="entry name" value="Dbl homology (DH) domain"/>
    <property type="match status" value="1"/>
</dbReference>
<evidence type="ECO:0000259" key="2">
    <source>
        <dbReference type="PROSITE" id="PS50010"/>
    </source>
</evidence>
<feature type="region of interest" description="Disordered" evidence="1">
    <location>
        <begin position="689"/>
        <end position="708"/>
    </location>
</feature>
<dbReference type="InterPro" id="IPR047271">
    <property type="entry name" value="Ephexin-like"/>
</dbReference>
<dbReference type="CDD" id="cd00160">
    <property type="entry name" value="RhoGEF"/>
    <property type="match status" value="1"/>
</dbReference>
<evidence type="ECO:0000256" key="1">
    <source>
        <dbReference type="SAM" id="MobiDB-lite"/>
    </source>
</evidence>
<proteinExistence type="predicted"/>
<evidence type="ECO:0000313" key="3">
    <source>
        <dbReference type="EMBL" id="JAS26440.1"/>
    </source>
</evidence>
<sequence>MSNSPAYEHFERLYEFSFLPEENRMTWRELAEVIGSQCVETMTLKQIEIYELLFGMVISEIVYNQELTRLLELTRSSIHWKDSLPLFNRRSIISYITRIKKCSNTLIQKISEEWKSKIPLSSNLHRLYSILESHYNTNTAQTLVAYCEVLDDARCMIRRIILKNNLPMSRSFCARCHIEYILLPIRHLNQTRKSLLNIQELLQSHKTNQSYLQCQQLIHTLSDIQNYCYKILTSLHGSNYIADIDNLLDFSSKLSTLKLKRLPSNLTVNQKEFRNKKSNISKDNIINLKRDLSGSFNLIDFRSIENLLVESPVESLNSNRFNEITVDDGGYEVIEMQNFSAKSSFSNGSKETEETSRESNIYRSETYKLCQVTSERQLHNGGLIDNSVVLKSLQHGPLYQSYTQGDLESKMGAEEKGPKIQTNSVFYEYLDVPENIYEEIDGKEDKQENGKHGLGVRTLWCETNEVKSSGILDKLSSFQQALQESKFEVLTSEASYLKSINVLITLFVESLELTNLLSQEERQALFSNILEVRKASEIFLCELAGHFEEDYMLNNVCSVMNRHALTSFRVYVEYCSNQIRFHRTLQQLLSFNKDFVKIVLRIECSPECHGYSLQSFLSLPMQRVTRLPLLIQAIQRRLTVGTTEYTSCIVTLSALNQLVHDCNEGVRNNEQNEQILALNNILNQVGSEEKKTQQVEENTNKTKKKHSHMRAWKLFL</sequence>
<feature type="compositionally biased region" description="Basic and acidic residues" evidence="1">
    <location>
        <begin position="689"/>
        <end position="700"/>
    </location>
</feature>
<dbReference type="AlphaFoldDB" id="A0A1B6DLE6"/>
<organism evidence="3">
    <name type="scientific">Clastoptera arizonana</name>
    <name type="common">Arizona spittle bug</name>
    <dbReference type="NCBI Taxonomy" id="38151"/>
    <lineage>
        <taxon>Eukaryota</taxon>
        <taxon>Metazoa</taxon>
        <taxon>Ecdysozoa</taxon>
        <taxon>Arthropoda</taxon>
        <taxon>Hexapoda</taxon>
        <taxon>Insecta</taxon>
        <taxon>Pterygota</taxon>
        <taxon>Neoptera</taxon>
        <taxon>Paraneoptera</taxon>
        <taxon>Hemiptera</taxon>
        <taxon>Auchenorrhyncha</taxon>
        <taxon>Cercopoidea</taxon>
        <taxon>Clastopteridae</taxon>
        <taxon>Clastoptera</taxon>
    </lineage>
</organism>
<name>A0A1B6DLE6_9HEMI</name>
<reference evidence="3" key="1">
    <citation type="submission" date="2015-12" db="EMBL/GenBank/DDBJ databases">
        <title>De novo transcriptome assembly of four potential Pierce s Disease insect vectors from Arizona vineyards.</title>
        <authorList>
            <person name="Tassone E.E."/>
        </authorList>
    </citation>
    <scope>NUCLEOTIDE SEQUENCE</scope>
</reference>
<dbReference type="SMART" id="SM00325">
    <property type="entry name" value="RhoGEF"/>
    <property type="match status" value="1"/>
</dbReference>
<dbReference type="GO" id="GO:0005085">
    <property type="term" value="F:guanyl-nucleotide exchange factor activity"/>
    <property type="evidence" value="ECO:0007669"/>
    <property type="project" value="InterPro"/>
</dbReference>
<dbReference type="InterPro" id="IPR000219">
    <property type="entry name" value="DH_dom"/>
</dbReference>
<gene>
    <name evidence="3" type="ORF">g.21138</name>
</gene>
<dbReference type="PANTHER" id="PTHR12845:SF5">
    <property type="entry name" value="EPHEXIN, ISOFORM D"/>
    <property type="match status" value="1"/>
</dbReference>
<dbReference type="Pfam" id="PF00621">
    <property type="entry name" value="RhoGEF"/>
    <property type="match status" value="1"/>
</dbReference>